<protein>
    <recommendedName>
        <fullName evidence="4">Surfeit locus protein 2</fullName>
    </recommendedName>
</protein>
<dbReference type="PANTHER" id="PTHR34348">
    <property type="entry name" value="SURFEIT LOCUS PROTEIN 2"/>
    <property type="match status" value="1"/>
</dbReference>
<feature type="compositionally biased region" description="Basic residues" evidence="1">
    <location>
        <begin position="227"/>
        <end position="246"/>
    </location>
</feature>
<keyword evidence="3" id="KW-1185">Reference proteome</keyword>
<dbReference type="PANTHER" id="PTHR34348:SF1">
    <property type="entry name" value="SURFEIT LOCUS PROTEIN 2"/>
    <property type="match status" value="1"/>
</dbReference>
<accession>A0AAN9AYT7</accession>
<evidence type="ECO:0008006" key="4">
    <source>
        <dbReference type="Google" id="ProtNLM"/>
    </source>
</evidence>
<reference evidence="2 3" key="1">
    <citation type="submission" date="2024-02" db="EMBL/GenBank/DDBJ databases">
        <title>Chromosome-scale genome assembly of the rough periwinkle Littorina saxatilis.</title>
        <authorList>
            <person name="De Jode A."/>
            <person name="Faria R."/>
            <person name="Formenti G."/>
            <person name="Sims Y."/>
            <person name="Smith T.P."/>
            <person name="Tracey A."/>
            <person name="Wood J.M.D."/>
            <person name="Zagrodzka Z.B."/>
            <person name="Johannesson K."/>
            <person name="Butlin R.K."/>
            <person name="Leder E.H."/>
        </authorList>
    </citation>
    <scope>NUCLEOTIDE SEQUENCE [LARGE SCALE GENOMIC DNA]</scope>
    <source>
        <strain evidence="2">Snail1</strain>
        <tissue evidence="2">Muscle</tissue>
    </source>
</reference>
<dbReference type="InterPro" id="IPR008833">
    <property type="entry name" value="Surf2"/>
</dbReference>
<feature type="compositionally biased region" description="Polar residues" evidence="1">
    <location>
        <begin position="208"/>
        <end position="226"/>
    </location>
</feature>
<dbReference type="Proteomes" id="UP001374579">
    <property type="component" value="Unassembled WGS sequence"/>
</dbReference>
<feature type="compositionally biased region" description="Acidic residues" evidence="1">
    <location>
        <begin position="184"/>
        <end position="193"/>
    </location>
</feature>
<proteinExistence type="predicted"/>
<dbReference type="EMBL" id="JBAMIC010000018">
    <property type="protein sequence ID" value="KAK7095466.1"/>
    <property type="molecule type" value="Genomic_DNA"/>
</dbReference>
<dbReference type="AlphaFoldDB" id="A0AAN9AYT7"/>
<feature type="compositionally biased region" description="Acidic residues" evidence="1">
    <location>
        <begin position="164"/>
        <end position="175"/>
    </location>
</feature>
<organism evidence="2 3">
    <name type="scientific">Littorina saxatilis</name>
    <dbReference type="NCBI Taxonomy" id="31220"/>
    <lineage>
        <taxon>Eukaryota</taxon>
        <taxon>Metazoa</taxon>
        <taxon>Spiralia</taxon>
        <taxon>Lophotrochozoa</taxon>
        <taxon>Mollusca</taxon>
        <taxon>Gastropoda</taxon>
        <taxon>Caenogastropoda</taxon>
        <taxon>Littorinimorpha</taxon>
        <taxon>Littorinoidea</taxon>
        <taxon>Littorinidae</taxon>
        <taxon>Littorina</taxon>
    </lineage>
</organism>
<feature type="region of interest" description="Disordered" evidence="1">
    <location>
        <begin position="144"/>
        <end position="246"/>
    </location>
</feature>
<comment type="caution">
    <text evidence="2">The sequence shown here is derived from an EMBL/GenBank/DDBJ whole genome shotgun (WGS) entry which is preliminary data.</text>
</comment>
<gene>
    <name evidence="2" type="ORF">V1264_006865</name>
</gene>
<dbReference type="Pfam" id="PF05477">
    <property type="entry name" value="SURF2"/>
    <property type="match status" value="1"/>
</dbReference>
<evidence type="ECO:0000313" key="2">
    <source>
        <dbReference type="EMBL" id="KAK7095466.1"/>
    </source>
</evidence>
<sequence>MAEQQAHVEKQNVSPQLTKLLKEYPELRVDETRGKICCCLTGHEMPLKVEAVQSYVKGKKFHKAQEGREYDFDRHKPHLVPNSKKNQRHTLFCTLTLRNVTRREADVERHVNGKRYQRALKRWQRCQETGEKFKARGRVKKVEGFTKHKDAKPGGSGDFWQTSDSEDDADEDELSDLYPSEDFVLSDDGEDGKEEMMETTNGDVAAGSPSSSETEESMNGHSSPYKTQKRKTVGLHKPTGTKKKRL</sequence>
<evidence type="ECO:0000313" key="3">
    <source>
        <dbReference type="Proteomes" id="UP001374579"/>
    </source>
</evidence>
<name>A0AAN9AYT7_9CAEN</name>
<evidence type="ECO:0000256" key="1">
    <source>
        <dbReference type="SAM" id="MobiDB-lite"/>
    </source>
</evidence>